<dbReference type="SUPFAM" id="SSF161098">
    <property type="entry name" value="MetI-like"/>
    <property type="match status" value="2"/>
</dbReference>
<dbReference type="CDD" id="cd06261">
    <property type="entry name" value="TM_PBP2"/>
    <property type="match status" value="2"/>
</dbReference>
<evidence type="ECO:0000259" key="9">
    <source>
        <dbReference type="PROSITE" id="PS50928"/>
    </source>
</evidence>
<comment type="similarity">
    <text evidence="8">Belongs to the binding-protein-dependent transport system permease family.</text>
</comment>
<feature type="domain" description="ABC transmembrane type-1" evidence="9">
    <location>
        <begin position="343"/>
        <end position="549"/>
    </location>
</feature>
<keyword evidence="5 8" id="KW-0812">Transmembrane</keyword>
<dbReference type="InterPro" id="IPR000515">
    <property type="entry name" value="MetI-like"/>
</dbReference>
<name>A0A916ZZP1_9RHOB</name>
<comment type="subcellular location">
    <subcellularLocation>
        <location evidence="1">Cell inner membrane</location>
        <topology evidence="1">Multi-pass membrane protein</topology>
    </subcellularLocation>
    <subcellularLocation>
        <location evidence="8">Cell membrane</location>
        <topology evidence="8">Multi-pass membrane protein</topology>
    </subcellularLocation>
</comment>
<evidence type="ECO:0000256" key="5">
    <source>
        <dbReference type="ARBA" id="ARBA00022692"/>
    </source>
</evidence>
<feature type="transmembrane region" description="Helical" evidence="8">
    <location>
        <begin position="379"/>
        <end position="403"/>
    </location>
</feature>
<dbReference type="PANTHER" id="PTHR43357">
    <property type="entry name" value="INNER MEMBRANE ABC TRANSPORTER PERMEASE PROTEIN YDCV"/>
    <property type="match status" value="1"/>
</dbReference>
<dbReference type="AlphaFoldDB" id="A0A916ZZP1"/>
<keyword evidence="2 8" id="KW-0813">Transport</keyword>
<feature type="transmembrane region" description="Helical" evidence="8">
    <location>
        <begin position="103"/>
        <end position="121"/>
    </location>
</feature>
<dbReference type="PANTHER" id="PTHR43357:SF3">
    <property type="entry name" value="FE(3+)-TRANSPORT SYSTEM PERMEASE PROTEIN FBPB 2"/>
    <property type="match status" value="1"/>
</dbReference>
<dbReference type="GO" id="GO:0005886">
    <property type="term" value="C:plasma membrane"/>
    <property type="evidence" value="ECO:0007669"/>
    <property type="project" value="UniProtKB-SubCell"/>
</dbReference>
<evidence type="ECO:0000256" key="2">
    <source>
        <dbReference type="ARBA" id="ARBA00022448"/>
    </source>
</evidence>
<feature type="transmembrane region" description="Helical" evidence="8">
    <location>
        <begin position="531"/>
        <end position="550"/>
    </location>
</feature>
<feature type="transmembrane region" description="Helical" evidence="8">
    <location>
        <begin position="253"/>
        <end position="271"/>
    </location>
</feature>
<feature type="transmembrane region" description="Helical" evidence="8">
    <location>
        <begin position="151"/>
        <end position="171"/>
    </location>
</feature>
<evidence type="ECO:0000256" key="6">
    <source>
        <dbReference type="ARBA" id="ARBA00022989"/>
    </source>
</evidence>
<reference evidence="11" key="1">
    <citation type="journal article" date="2019" name="Int. J. Syst. Evol. Microbiol.">
        <title>The Global Catalogue of Microorganisms (GCM) 10K type strain sequencing project: providing services to taxonomists for standard genome sequencing and annotation.</title>
        <authorList>
            <consortium name="The Broad Institute Genomics Platform"/>
            <consortium name="The Broad Institute Genome Sequencing Center for Infectious Disease"/>
            <person name="Wu L."/>
            <person name="Ma J."/>
        </authorList>
    </citation>
    <scope>NUCLEOTIDE SEQUENCE [LARGE SCALE GENOMIC DNA]</scope>
    <source>
        <strain evidence="11">CGMCC 1.12664</strain>
    </source>
</reference>
<feature type="transmembrane region" description="Helical" evidence="8">
    <location>
        <begin position="302"/>
        <end position="324"/>
    </location>
</feature>
<feature type="transmembrane region" description="Helical" evidence="8">
    <location>
        <begin position="20"/>
        <end position="44"/>
    </location>
</feature>
<evidence type="ECO:0000256" key="1">
    <source>
        <dbReference type="ARBA" id="ARBA00004429"/>
    </source>
</evidence>
<keyword evidence="7 8" id="KW-0472">Membrane</keyword>
<dbReference type="InterPro" id="IPR035906">
    <property type="entry name" value="MetI-like_sf"/>
</dbReference>
<accession>A0A916ZZP1</accession>
<sequence length="559" mass="59023">MTTLSLPPVGAARRRGPSAWSLGAALIALIVVGPIVAVVWIALAPGGDGGATWSQLWSTTLPRYLRTTLFLMTGVGLLTAMVGTGAAWLVARYRFPGSGWIEWALLMPLAVPAYVGAYALVDFLEYAGPVQTFLRDLMGWRSARDYWFPEIRSLGAAVLVLSAALYPYVYLLTRAALREQSGGGEEVAMSLGVGPFARFRRVGLPLARPAIAAGVAIVMMESVNDFGTVDYFAVQTLTTGIFTTWLEGNSAEGAAQIACVVLALVVTLVLLEKLSRRRSRFYTLSNRHRPVTQRRLHGGRGLVAAGLCLIPVLFGFVLPAGVILSHAVGHVEGWIEPALLRALWHTLAVGGIASLVTVCAAVFLVYGVRLSGRLLPRQLMPVTTIGYAAPGAVLGVGILIPLARLDHGLADGILAVTGRDIGLVLTGSAFALVLAYGVRFFAIAQGAADGAFGRVSPSLPMAARSLGRSRRSVLAQVYAPLMRGSLASALLLVFVDCVKELPATLLLRPFNYDTLATRVHEQASLEKLGTAAPGAVLIMLVGLVAVALLARASRAGESA</sequence>
<gene>
    <name evidence="10" type="ORF">GCM10011360_06500</name>
</gene>
<feature type="transmembrane region" description="Helical" evidence="8">
    <location>
        <begin position="423"/>
        <end position="452"/>
    </location>
</feature>
<dbReference type="EMBL" id="BMFJ01000001">
    <property type="protein sequence ID" value="GGE20535.1"/>
    <property type="molecule type" value="Genomic_DNA"/>
</dbReference>
<dbReference type="Proteomes" id="UP000612855">
    <property type="component" value="Unassembled WGS sequence"/>
</dbReference>
<evidence type="ECO:0000313" key="10">
    <source>
        <dbReference type="EMBL" id="GGE20535.1"/>
    </source>
</evidence>
<dbReference type="GO" id="GO:0055085">
    <property type="term" value="P:transmembrane transport"/>
    <property type="evidence" value="ECO:0007669"/>
    <property type="project" value="InterPro"/>
</dbReference>
<feature type="transmembrane region" description="Helical" evidence="8">
    <location>
        <begin position="206"/>
        <end position="223"/>
    </location>
</feature>
<dbReference type="Pfam" id="PF00528">
    <property type="entry name" value="BPD_transp_1"/>
    <property type="match status" value="1"/>
</dbReference>
<keyword evidence="3" id="KW-1003">Cell membrane</keyword>
<dbReference type="FunFam" id="1.10.3720.10:FF:000088">
    <property type="entry name" value="Iron(III) ABC transporter, permease protein"/>
    <property type="match status" value="1"/>
</dbReference>
<feature type="transmembrane region" description="Helical" evidence="8">
    <location>
        <begin position="473"/>
        <end position="495"/>
    </location>
</feature>
<organism evidence="10 11">
    <name type="scientific">Primorskyibacter flagellatus</name>
    <dbReference type="NCBI Taxonomy" id="1387277"/>
    <lineage>
        <taxon>Bacteria</taxon>
        <taxon>Pseudomonadati</taxon>
        <taxon>Pseudomonadota</taxon>
        <taxon>Alphaproteobacteria</taxon>
        <taxon>Rhodobacterales</taxon>
        <taxon>Roseobacteraceae</taxon>
        <taxon>Primorskyibacter</taxon>
    </lineage>
</organism>
<dbReference type="RefSeq" id="WP_188476214.1">
    <property type="nucleotide sequence ID" value="NZ_BMFJ01000001.1"/>
</dbReference>
<dbReference type="PROSITE" id="PS50928">
    <property type="entry name" value="ABC_TM1"/>
    <property type="match status" value="2"/>
</dbReference>
<feature type="domain" description="ABC transmembrane type-1" evidence="9">
    <location>
        <begin position="65"/>
        <end position="270"/>
    </location>
</feature>
<protein>
    <submittedName>
        <fullName evidence="10">Iron ABC transporter permease</fullName>
    </submittedName>
</protein>
<comment type="caution">
    <text evidence="10">The sequence shown here is derived from an EMBL/GenBank/DDBJ whole genome shotgun (WGS) entry which is preliminary data.</text>
</comment>
<feature type="transmembrane region" description="Helical" evidence="8">
    <location>
        <begin position="64"/>
        <end position="91"/>
    </location>
</feature>
<evidence type="ECO:0000256" key="8">
    <source>
        <dbReference type="RuleBase" id="RU363032"/>
    </source>
</evidence>
<evidence type="ECO:0000256" key="7">
    <source>
        <dbReference type="ARBA" id="ARBA00023136"/>
    </source>
</evidence>
<keyword evidence="6 8" id="KW-1133">Transmembrane helix</keyword>
<dbReference type="Gene3D" id="1.10.3720.10">
    <property type="entry name" value="MetI-like"/>
    <property type="match status" value="2"/>
</dbReference>
<evidence type="ECO:0000256" key="4">
    <source>
        <dbReference type="ARBA" id="ARBA00022519"/>
    </source>
</evidence>
<evidence type="ECO:0000256" key="3">
    <source>
        <dbReference type="ARBA" id="ARBA00022475"/>
    </source>
</evidence>
<keyword evidence="4" id="KW-0997">Cell inner membrane</keyword>
<keyword evidence="11" id="KW-1185">Reference proteome</keyword>
<feature type="transmembrane region" description="Helical" evidence="8">
    <location>
        <begin position="344"/>
        <end position="367"/>
    </location>
</feature>
<evidence type="ECO:0000313" key="11">
    <source>
        <dbReference type="Proteomes" id="UP000612855"/>
    </source>
</evidence>
<proteinExistence type="inferred from homology"/>